<name>A0ACC2MBU6_PERAE</name>
<dbReference type="EMBL" id="CM056810">
    <property type="protein sequence ID" value="KAJ8643073.1"/>
    <property type="molecule type" value="Genomic_DNA"/>
</dbReference>
<sequence>MGSPWKIVGQQIVMTDWVPKFDPTKAHIAELPLWVMLPGLPLEYWDPVDLHAILAPIGTILRMDEVTQSKGRANNKSMFARALVELDFDKEPIEGVCIRSLEGERF</sequence>
<evidence type="ECO:0000313" key="1">
    <source>
        <dbReference type="EMBL" id="KAJ8643073.1"/>
    </source>
</evidence>
<dbReference type="Proteomes" id="UP001234297">
    <property type="component" value="Chromosome 2"/>
</dbReference>
<evidence type="ECO:0000313" key="2">
    <source>
        <dbReference type="Proteomes" id="UP001234297"/>
    </source>
</evidence>
<gene>
    <name evidence="1" type="ORF">MRB53_004821</name>
</gene>
<protein>
    <submittedName>
        <fullName evidence="1">Uncharacterized protein</fullName>
    </submittedName>
</protein>
<accession>A0ACC2MBU6</accession>
<proteinExistence type="predicted"/>
<keyword evidence="2" id="KW-1185">Reference proteome</keyword>
<reference evidence="1 2" key="1">
    <citation type="journal article" date="2022" name="Hortic Res">
        <title>A haplotype resolved chromosomal level avocado genome allows analysis of novel avocado genes.</title>
        <authorList>
            <person name="Nath O."/>
            <person name="Fletcher S.J."/>
            <person name="Hayward A."/>
            <person name="Shaw L.M."/>
            <person name="Masouleh A.K."/>
            <person name="Furtado A."/>
            <person name="Henry R.J."/>
            <person name="Mitter N."/>
        </authorList>
    </citation>
    <scope>NUCLEOTIDE SEQUENCE [LARGE SCALE GENOMIC DNA]</scope>
    <source>
        <strain evidence="2">cv. Hass</strain>
    </source>
</reference>
<organism evidence="1 2">
    <name type="scientific">Persea americana</name>
    <name type="common">Avocado</name>
    <dbReference type="NCBI Taxonomy" id="3435"/>
    <lineage>
        <taxon>Eukaryota</taxon>
        <taxon>Viridiplantae</taxon>
        <taxon>Streptophyta</taxon>
        <taxon>Embryophyta</taxon>
        <taxon>Tracheophyta</taxon>
        <taxon>Spermatophyta</taxon>
        <taxon>Magnoliopsida</taxon>
        <taxon>Magnoliidae</taxon>
        <taxon>Laurales</taxon>
        <taxon>Lauraceae</taxon>
        <taxon>Persea</taxon>
    </lineage>
</organism>
<comment type="caution">
    <text evidence="1">The sequence shown here is derived from an EMBL/GenBank/DDBJ whole genome shotgun (WGS) entry which is preliminary data.</text>
</comment>